<gene>
    <name evidence="1" type="ORF">TR69_WS6001001060</name>
</gene>
<accession>A0A136LZF1</accession>
<dbReference type="Proteomes" id="UP000070457">
    <property type="component" value="Unassembled WGS sequence"/>
</dbReference>
<organism evidence="1 2">
    <name type="scientific">candidate division WS6 bacterium OLB20</name>
    <dbReference type="NCBI Taxonomy" id="1617426"/>
    <lineage>
        <taxon>Bacteria</taxon>
        <taxon>Candidatus Dojkabacteria</taxon>
    </lineage>
</organism>
<evidence type="ECO:0000313" key="2">
    <source>
        <dbReference type="Proteomes" id="UP000070457"/>
    </source>
</evidence>
<dbReference type="AlphaFoldDB" id="A0A136LZF1"/>
<dbReference type="EMBL" id="JYNZ01000003">
    <property type="protein sequence ID" value="KXK27034.1"/>
    <property type="molecule type" value="Genomic_DNA"/>
</dbReference>
<proteinExistence type="predicted"/>
<evidence type="ECO:0000313" key="1">
    <source>
        <dbReference type="EMBL" id="KXK27034.1"/>
    </source>
</evidence>
<name>A0A136LZF1_9BACT</name>
<comment type="caution">
    <text evidence="1">The sequence shown here is derived from an EMBL/GenBank/DDBJ whole genome shotgun (WGS) entry which is preliminary data.</text>
</comment>
<reference evidence="1 2" key="1">
    <citation type="submission" date="2015-02" db="EMBL/GenBank/DDBJ databases">
        <title>Improved understanding of the partial-nitritation anammox process through 23 genomes representing the majority of the microbial community.</title>
        <authorList>
            <person name="Speth D.R."/>
            <person name="In T Zandt M."/>
            <person name="Guerrero Cruz S."/>
            <person name="Jetten M.S."/>
            <person name="Dutilh B.E."/>
        </authorList>
    </citation>
    <scope>NUCLEOTIDE SEQUENCE [LARGE SCALE GENOMIC DNA]</scope>
    <source>
        <strain evidence="1">OLB20</strain>
    </source>
</reference>
<dbReference type="STRING" id="1617426.TR69_WS6001001060"/>
<protein>
    <submittedName>
        <fullName evidence="1">Uncharacterized protein</fullName>
    </submittedName>
</protein>
<sequence>MNLIEIANKLDIDKLDASRIKSTVRLLDSINDNIVADDIEVTEELDLSSGDYLQYVYPRIQGILEPYLFEKAVPMKQRIEITSDTSNIICFLLKIKDIDEATVARYYTNILYRFHSIEWMSYGEGAVRLLSL</sequence>